<dbReference type="InterPro" id="IPR012762">
    <property type="entry name" value="Ubiq_biosynth_COQ9"/>
</dbReference>
<feature type="domain" description="COQ9 C-terminal" evidence="7">
    <location>
        <begin position="116"/>
        <end position="186"/>
    </location>
</feature>
<name>A0A8J3GTD5_9RHOB</name>
<evidence type="ECO:0000256" key="6">
    <source>
        <dbReference type="ARBA" id="ARBA00058104"/>
    </source>
</evidence>
<dbReference type="AlphaFoldDB" id="A0A8J3GTD5"/>
<keyword evidence="9" id="KW-1185">Reference proteome</keyword>
<evidence type="ECO:0000256" key="2">
    <source>
        <dbReference type="ARBA" id="ARBA00010766"/>
    </source>
</evidence>
<accession>A0A8J3GTD5</accession>
<evidence type="ECO:0000313" key="8">
    <source>
        <dbReference type="EMBL" id="GHF33847.1"/>
    </source>
</evidence>
<dbReference type="Proteomes" id="UP000626220">
    <property type="component" value="Unassembled WGS sequence"/>
</dbReference>
<dbReference type="GO" id="GO:0006744">
    <property type="term" value="P:ubiquinone biosynthetic process"/>
    <property type="evidence" value="ECO:0007669"/>
    <property type="project" value="UniProtKB-KW"/>
</dbReference>
<dbReference type="EMBL" id="BNCJ01000001">
    <property type="protein sequence ID" value="GHF33847.1"/>
    <property type="molecule type" value="Genomic_DNA"/>
</dbReference>
<dbReference type="PANTHER" id="PTHR21427">
    <property type="entry name" value="UBIQUINONE BIOSYNTHESIS PROTEIN COQ9, MITOCHONDRIAL"/>
    <property type="match status" value="1"/>
</dbReference>
<comment type="pathway">
    <text evidence="1">Cofactor biosynthesis; ubiquinone biosynthesis.</text>
</comment>
<dbReference type="NCBIfam" id="TIGR02396">
    <property type="entry name" value="diverge_rpsU"/>
    <property type="match status" value="1"/>
</dbReference>
<reference evidence="8" key="1">
    <citation type="journal article" date="2014" name="Int. J. Syst. Evol. Microbiol.">
        <title>Complete genome sequence of Corynebacterium casei LMG S-19264T (=DSM 44701T), isolated from a smear-ripened cheese.</title>
        <authorList>
            <consortium name="US DOE Joint Genome Institute (JGI-PGF)"/>
            <person name="Walter F."/>
            <person name="Albersmeier A."/>
            <person name="Kalinowski J."/>
            <person name="Ruckert C."/>
        </authorList>
    </citation>
    <scope>NUCLEOTIDE SEQUENCE</scope>
    <source>
        <strain evidence="8">KCTC 42650</strain>
    </source>
</reference>
<proteinExistence type="inferred from homology"/>
<gene>
    <name evidence="8" type="ORF">GCM10017056_01590</name>
</gene>
<organism evidence="8 9">
    <name type="scientific">Seohaeicola zhoushanensis</name>
    <dbReference type="NCBI Taxonomy" id="1569283"/>
    <lineage>
        <taxon>Bacteria</taxon>
        <taxon>Pseudomonadati</taxon>
        <taxon>Pseudomonadota</taxon>
        <taxon>Alphaproteobacteria</taxon>
        <taxon>Rhodobacterales</taxon>
        <taxon>Roseobacteraceae</taxon>
        <taxon>Seohaeicola</taxon>
    </lineage>
</organism>
<evidence type="ECO:0000256" key="1">
    <source>
        <dbReference type="ARBA" id="ARBA00004749"/>
    </source>
</evidence>
<evidence type="ECO:0000256" key="5">
    <source>
        <dbReference type="ARBA" id="ARBA00023121"/>
    </source>
</evidence>
<dbReference type="PANTHER" id="PTHR21427:SF19">
    <property type="entry name" value="UBIQUINONE BIOSYNTHESIS PROTEIN COQ9, MITOCHONDRIAL"/>
    <property type="match status" value="1"/>
</dbReference>
<evidence type="ECO:0000313" key="9">
    <source>
        <dbReference type="Proteomes" id="UP000626220"/>
    </source>
</evidence>
<evidence type="ECO:0000259" key="7">
    <source>
        <dbReference type="Pfam" id="PF08511"/>
    </source>
</evidence>
<reference evidence="8" key="2">
    <citation type="submission" date="2020-09" db="EMBL/GenBank/DDBJ databases">
        <authorList>
            <person name="Sun Q."/>
            <person name="Kim S."/>
        </authorList>
    </citation>
    <scope>NUCLEOTIDE SEQUENCE</scope>
    <source>
        <strain evidence="8">KCTC 42650</strain>
    </source>
</reference>
<evidence type="ECO:0000256" key="3">
    <source>
        <dbReference type="ARBA" id="ARBA00022688"/>
    </source>
</evidence>
<dbReference type="Pfam" id="PF08511">
    <property type="entry name" value="COQ9"/>
    <property type="match status" value="1"/>
</dbReference>
<dbReference type="Gene3D" id="1.10.357.10">
    <property type="entry name" value="Tetracycline Repressor, domain 2"/>
    <property type="match status" value="1"/>
</dbReference>
<dbReference type="GO" id="GO:0008289">
    <property type="term" value="F:lipid binding"/>
    <property type="evidence" value="ECO:0007669"/>
    <property type="project" value="UniProtKB-KW"/>
</dbReference>
<comment type="caution">
    <text evidence="8">The sequence shown here is derived from an EMBL/GenBank/DDBJ whole genome shotgun (WGS) entry which is preliminary data.</text>
</comment>
<sequence length="231" mass="25088">MTATYDDIREALLGAALPHVPFDGWSEATFAAAVADSGTDPALARAVCPRGALDLALAAHARGDRAMLDRIAAEDLAAMRFRDRVAAAVRWRIEAAGDREVVRRAVTLFALPQHAAEGARAIWQTVDAIWTALGDSSQDYNWYTKRATLAGVYSSTLLYWLGDTSEGSVATWDFLDRRIEDVMRIEKLKASANANPLLKPMLALPNWVLGQIRPPAADRTAGYPGRSAPRG</sequence>
<comment type="function">
    <text evidence="6">Membrane-associated protein that warps the membrane surface to access and bind aromatic isoprenes with high specificity, including ubiquinone (CoQ) isoprene intermediates and presents them directly to COQ7, therefore facilitating the COQ7-mediated hydroxylase step. Participates in the biosynthesis of coenzyme Q, also named ubiquinone, an essential lipid-soluble electron transporter for aerobic cellular respiration.</text>
</comment>
<keyword evidence="4" id="KW-0809">Transit peptide</keyword>
<dbReference type="RefSeq" id="WP_189678127.1">
    <property type="nucleotide sequence ID" value="NZ_BNCJ01000001.1"/>
</dbReference>
<protein>
    <recommendedName>
        <fullName evidence="7">COQ9 C-terminal domain-containing protein</fullName>
    </recommendedName>
</protein>
<evidence type="ECO:0000256" key="4">
    <source>
        <dbReference type="ARBA" id="ARBA00022946"/>
    </source>
</evidence>
<keyword evidence="3" id="KW-0831">Ubiquinone biosynthesis</keyword>
<keyword evidence="5" id="KW-0446">Lipid-binding</keyword>
<dbReference type="InterPro" id="IPR013718">
    <property type="entry name" value="COQ9_C"/>
</dbReference>
<comment type="similarity">
    <text evidence="2">Belongs to the COQ9 family.</text>
</comment>